<reference evidence="1" key="1">
    <citation type="submission" date="2021-01" db="EMBL/GenBank/DDBJ databases">
        <authorList>
            <person name="Corre E."/>
            <person name="Pelletier E."/>
            <person name="Niang G."/>
            <person name="Scheremetjew M."/>
            <person name="Finn R."/>
            <person name="Kale V."/>
            <person name="Holt S."/>
            <person name="Cochrane G."/>
            <person name="Meng A."/>
            <person name="Brown T."/>
            <person name="Cohen L."/>
        </authorList>
    </citation>
    <scope>NUCLEOTIDE SEQUENCE</scope>
    <source>
        <strain evidence="1">CCMP622</strain>
    </source>
</reference>
<gene>
    <name evidence="1" type="ORF">LSP00402_LOCUS4795</name>
</gene>
<sequence length="133" mass="14839">MEAGFCTVRRLASTKYHEPGAMQSLDRTLQDLACEKREKAFKIKSGSAVSHDRKSFDLARVPSFPSESNVDGPVEKLRNFAMEDSKNYLKKVAATKALMRGNGEPSKHTSFGAEALNEDYTLMFEDMPIVTET</sequence>
<dbReference type="EMBL" id="HBHP01007712">
    <property type="protein sequence ID" value="CAD9753647.1"/>
    <property type="molecule type" value="Transcribed_RNA"/>
</dbReference>
<dbReference type="AlphaFoldDB" id="A0A7S2TJK2"/>
<evidence type="ECO:0000313" key="1">
    <source>
        <dbReference type="EMBL" id="CAD9753647.1"/>
    </source>
</evidence>
<organism evidence="1">
    <name type="scientific">Lotharella oceanica</name>
    <dbReference type="NCBI Taxonomy" id="641309"/>
    <lineage>
        <taxon>Eukaryota</taxon>
        <taxon>Sar</taxon>
        <taxon>Rhizaria</taxon>
        <taxon>Cercozoa</taxon>
        <taxon>Chlorarachniophyceae</taxon>
        <taxon>Lotharella</taxon>
    </lineage>
</organism>
<accession>A0A7S2TJK2</accession>
<name>A0A7S2TJK2_9EUKA</name>
<protein>
    <submittedName>
        <fullName evidence="1">Uncharacterized protein</fullName>
    </submittedName>
</protein>
<proteinExistence type="predicted"/>